<evidence type="ECO:0000313" key="2">
    <source>
        <dbReference type="EMBL" id="QJA13804.1"/>
    </source>
</evidence>
<accession>A0A6H1XDX9</accession>
<geneLocation type="chloroplast" evidence="2"/>
<keyword evidence="2" id="KW-0934">Plastid</keyword>
<protein>
    <submittedName>
        <fullName evidence="2">Cell division protein</fullName>
    </submittedName>
</protein>
<keyword evidence="2" id="KW-0132">Cell division</keyword>
<feature type="region of interest" description="Disordered" evidence="1">
    <location>
        <begin position="2682"/>
        <end position="2726"/>
    </location>
</feature>
<reference evidence="2" key="1">
    <citation type="submission" date="2019-11" db="EMBL/GenBank/DDBJ databases">
        <title>The Chloroplast Genome of the Green Alga Chaetophora sp.</title>
        <authorList>
            <person name="Liu B."/>
        </authorList>
    </citation>
    <scope>NUCLEOTIDE SEQUENCE</scope>
</reference>
<organism evidence="2">
    <name type="scientific">Chaetophora sp. FACHB-2423</name>
    <dbReference type="NCBI Taxonomy" id="2725789"/>
    <lineage>
        <taxon>Eukaryota</taxon>
        <taxon>Viridiplantae</taxon>
        <taxon>Chlorophyta</taxon>
        <taxon>core chlorophytes</taxon>
        <taxon>Chlorophyceae</taxon>
        <taxon>OCC clade</taxon>
        <taxon>Chaetophorales</taxon>
        <taxon>Chaetophoraceae</taxon>
        <taxon>Chaetophora</taxon>
    </lineage>
</organism>
<evidence type="ECO:0000256" key="1">
    <source>
        <dbReference type="SAM" id="MobiDB-lite"/>
    </source>
</evidence>
<dbReference type="GO" id="GO:0051301">
    <property type="term" value="P:cell division"/>
    <property type="evidence" value="ECO:0007669"/>
    <property type="project" value="UniProtKB-KW"/>
</dbReference>
<gene>
    <name evidence="2" type="primary">ftsH</name>
</gene>
<feature type="compositionally biased region" description="Low complexity" evidence="1">
    <location>
        <begin position="2708"/>
        <end position="2721"/>
    </location>
</feature>
<sequence>MPNMFKTKQMLRKEKLRVFEFYSSHFSIFFSINSCFFDNNVQKRQKTNCFSYNASFRNSGKVKALACSGAYSFLFFAQKSQNTSGTNSFSINGNKPTPFQITPLMLNRMTPFEKKGNMVPINGKAKLFAFSFSGQSEERQSFALSFSHLPFFTPQTSFNRLRQSTIDWHCTKPLARNQLGLWFSFLAQPFSTRKHWWILLPSQNLLFRLRWETLGLKDFVESTSLNVSHLNWFSEKPFYFYVIVPFLGCLGLIYTSLNSHLSESPEKSSTVSFKQESQPSDLLYTSFKGKKSCALAHALHLQKKDFYQDKIVYDFSSTWLNYVQEHYIGTYKQNSYYDNYLNSSKLFLNLKNSSLVKENFLYNKLASSFNFSAKPSKKIVFDSNSSSVLFRTFRSKDKEQKSFRKSLQSQIFESWWTEKSVSQIYSFSNINNKISDFEKSSLTDFSIWKNYLFQKAKIQWFWYKWCPNDFLILSNKTSRTIWEKIIGRSNYNISRNLLTFFKEKNYNNFIQRQNSDFKVFSNFVTEINDEFAQKLFSGNLSLPQNYLTSTQASNPKSVQLFDEKAKDFSVPIVPIYSQLSRNVKIKVTKKYSFKLKNYNASHDKGEKEENLTSSRSNFRFDTLILINGLKRKTTSMKTGSFQLKKNFKEKSLESKPIAFYGLFGRLNLKNNFNSNSMRDCTESVQNRVPLFDRQITLISSANDKKAMGGQSEAYQREKVLKEKAKLFLSRLSFEEKNRNSLYLLTETSNLSREAFQSGLDYFTAAFFFDNIAERYKFLLTTKKFLNLNSLALHDVIVKHSKMDLNSKAILLSFISGSKKIKVKKLNFPILLSGYCARNVTNFQLKPGPDEGSKSPKHWEPINGKANMGKSQSEERKSFAFSFSHLPFFAFPFISPPFEGGPLSSAPSSTIGFPPYFLYRKINKTSGFSLESLFPKKNNNCFSFQQNYAEKKKELNSNLNCEEDFFSNYAKVFYDSEPQNNSKKLDSKDRSFVYNTTHNGKVNMGPINGKANMRKSQSEALPFFTFPLIGPICRSLLPGHSQSVVLDPSSLITNFLHPDRKRLTYQSNKLKWKSVGNWSFYWNYFSHFYGSSFFFKPWSSTFDSINVNKHSKIIVPHFFQSIKKILSPFSGLNNLTGQNIFFKKWHSKKKEGFFYKRITKLELKKTDFNSAKYSRVVSLLWGFRSKYKLDEVLQYQKSKYYQSKKAQQTAHQNIDQNATDSKINKQIVIKTLNKRRRYKKYLELDVLSSWLRDILYFRKMSRKLVPIKKDSYLFNITNLEEKKPLTMGDPRVTVNSKTRQTVQSKQLDSDRYLALPRFNIASAGITDLEKRSYKPARVTLFNLSRFSSFSAELRGKGANLFLFKKLREKTSFFNALRGKELKKIAARDNAWRKNKDRQDRMQNFSGRERLGVNSVTPNLSRGFQSYHLSKKAFLSVKKYIRIKNFYQTRLINKKLKKGRFVRFSNFKQNSYENFNDNSKFLNKREFNNYNSLFFNITPTGLKKISLNFSNKRLLKLNWNKKLEQIHKRNGQLWSQSFYSPRRSSLGALLHDSFQSFFSLFKNLNRFFIYFKALVTRQFFIKIKTFFYSGKNSLFVKNKRQNKVYATKKSFGNRETAPFKPNESHLAFPTKLSHIFEKQINLTNRIRINNRWIKQTKWDSSLSAELRGKGAKMTVFLPGFRSNNFKKFSSEKRSNLIKTNIKRSFLKKVSTFSTTVTQPSSGIFSFLSEKKISGNLDFILYRKNKPSRLNKINQQKFCSASTKKFLPFSVYGFKYPSFEELMVKFKNLSSSFVIWRNKFQIRRDYLLLSYIYLDYLGAIVNSVNCSSIVFNTNIASNRSLVNFLSGNSEWQTISEKIISRTREKNQEQKKSSLTAAFSWEKTWDRLTAPFELSKDSLSVPRIEIFKNEQNYFLYAQHYKTNCLKPVWSFSIVNHLKINHLAVYEQLINFSHKLSRDGETKLFAFSRLAGNTRQTVPFGGLYSSPLSTATISKTSNIEKRNILKEEAKASSFPNSSLSRGFSTSLVLHRSIKSSKDFVKSFFFNASREAGLLPFHDSSTYNKKYLHYKNTLFNKKLGLLKNQQKYLFAVSFFKNKFKYRRKSGIFNRRIDNKQTKIYNGIFLSNLQLRLKDTELIMLNRSNNFNGIKINFSQIKVLTFWLCTLLFHVCLISSLLTSYKSSLHFCMKTLYSSLFVLNKYFVYTKYRIKRLINYIYQNNFEYVIETITRYFSIIKASRVELFNSLKFPDSFLQLSHDGKAKLFTFPPSASHKNIRLTKFSAYGLNKISLKKINFSQLFFLSYYFSLKKRGKNDNFLDFFSANSPFKTVYKKQTLKSSSSDKNLGKLPDAINPNEFDGRLIPLSNRLLSTKTRDFYRFSFISKILGLFQYVQYKYQTSFTNLRFNENKLVPKKVLKTLNKKDKTKKNSFPTSSFTQGTRSILTDLRKPYLTPNDEKVNSVAEPSFSPVFLSHSITKQSRKIELKNFQRDSKISTFLSPFAFSLLNYNSLNLKLQNLFGQKKLNKRNLLFLNEKLENKVKSDIPPGLNGLFRKKDPHQKVDFFPLEKKRGFFLTQNNGEQNQINSLKTNLTKKLTKEKNLKVYFKVLQWNMLITLLIGESEVLAELEPYREMHWYFLKKFPIFLRTSSGKDYLSMSDYQADEKIRIIKQKIRQTLMILYLRSRKYESKLQNRPNQSENKTSYLLKTRSNKKGQSEKSLSLKSNNQNNSFVSEKTNGSVQESSFSSLEKLVKTVFTFFYSFSVVKRFQERNRQKIKKLSLWKSILTFLGKYSFVTRSAILNKRFRESFMLFSQPLICFGPIATVFIPYGIKNFLLRFDQIDYQRKKVMGERSASKRTTFNQPFFSAFYLQNDKNIPVYLKKNKETEEERVNKRYTTDEIVKSKDSTGVVQRDTVSIFQLEKLNFYIISKINKKFNFSKSELMTSIPSLDYDGNLKNFSKDLIFKSRAKAKQKHRKNLFIALDTSPLFELEFLTNLQKLIKKYNRVYYGFNSMKNKKNFNKTELGMTDQSRLLASKNSDFFLRNGATKNVKTIMTENNLYDWTYNESSNRLGKHSMYFDTFDPKLRYYRFSNNFSKVLSDVGGLYTNFAAQQELGPLICKVYTGLFSKQSAKNYLLVSGPTNNESVLFLVQALAAEIGMKVFMEDAKRLQRIGRRGINKATKRLEKLFDIAQANVPALVFIEDIHVIGSKTKMVKVDEEQDDVEILSRSLLSKLVYRKYHKNKSLREAFIDQNLLTGGSAVLRRRSLKPTNPIPKSLVLYQLTRRRAYSNFFKSQDNPSRKINTKLFLTKKLSPAFTTNAVLIWKLFKSKIATPNKRIKEAPWFHIPVDAMRSIHPLTYSIRVKVAKITLLAIFTMGTRLRLVKDLIRLFEKIHYNSHQNFIVFAATNKLSTLDPSLRRPGRLEEIISLYSLTGVSSSSRSPAFMSVLDTFKVYLKNVPGFSKTFSLIDNTLFSSNLNLKEWSLINYLAEASYCSVYPFKNWKKGPNRLMVNRNDNLAFPSFGSFETNSLNTVSFYENLLESDILSTKALKYFLLSSLNFQSGSNDSFERLAQNRTIADPMPVGKARIVESKRKSERSLFFNNICSEKSLLEGVQNNTDFVLKTVTNTQLKKQRMTSFETKSKVNAAFSAGNLFTTQNSNSSNNSDYWQLIFSNLTVQRKKGGFDFTNTCKKINQTYNKNIYFNNRYKKYNKSNLFLTLAYSRSGQSLISFLLNYKNSLEQKGLKSQLNNFTINEGGRFDASDLKTKTFQTNRFSIFSVNKTKNLFFDSDYITNLQLWPETVNINSLKPQNTFYNRRKNLQSYFLRFFSSKVGELLFTNSIIWNLGWEREASGIRSSSSFSLTTKIGKDSKNYILDQERKSGAEAFTFLPFLNNIYGITPDWTCAYSYIKNVVTTSSLYSKTPLISKLLRLEDVSKPRQKQFFESLNAGMLFEYSDFHYRAFFKKNNLSTEENLNLLIFQKYMLNNQGRPLRKYVKLESSNRLWLFRILYTELGTLDNISLRPTSMNYYYRNKIILKHLFKLSSYQWWNWHLRKPLEQLEDVQEIAYFPCENKYYNPRHRRWILTNGFWGYWFSFDKNFYFDLYEQYMFQSFHSAYLHLDQHREILDYLSKLYICREKLSETDLILSLKRYKI</sequence>
<dbReference type="EMBL" id="MN701588">
    <property type="protein sequence ID" value="QJA13804.1"/>
    <property type="molecule type" value="Genomic_DNA"/>
</dbReference>
<proteinExistence type="predicted"/>
<keyword evidence="2" id="KW-0131">Cell cycle</keyword>
<feature type="compositionally biased region" description="Polar residues" evidence="1">
    <location>
        <begin position="2683"/>
        <end position="2696"/>
    </location>
</feature>
<name>A0A6H1XDX9_9CHLO</name>
<keyword evidence="2" id="KW-0150">Chloroplast</keyword>
<dbReference type="Gene3D" id="3.40.50.300">
    <property type="entry name" value="P-loop containing nucleotide triphosphate hydrolases"/>
    <property type="match status" value="1"/>
</dbReference>
<dbReference type="InterPro" id="IPR027417">
    <property type="entry name" value="P-loop_NTPase"/>
</dbReference>